<sequence length="61" mass="7168">MQLSSNLSLKSLELFCREKLSTIATQTARTPRCGHGNRQEKILNDRRRKRSKTPQEIKREK</sequence>
<feature type="region of interest" description="Disordered" evidence="1">
    <location>
        <begin position="27"/>
        <end position="61"/>
    </location>
</feature>
<dbReference type="EMBL" id="NMUH01001484">
    <property type="protein sequence ID" value="MQL92772.1"/>
    <property type="molecule type" value="Genomic_DNA"/>
</dbReference>
<gene>
    <name evidence="2" type="ORF">Taro_025402</name>
</gene>
<reference evidence="2" key="1">
    <citation type="submission" date="2017-07" db="EMBL/GenBank/DDBJ databases">
        <title>Taro Niue Genome Assembly and Annotation.</title>
        <authorList>
            <person name="Atibalentja N."/>
            <person name="Keating K."/>
            <person name="Fields C.J."/>
        </authorList>
    </citation>
    <scope>NUCLEOTIDE SEQUENCE</scope>
    <source>
        <strain evidence="2">Niue_2</strain>
        <tissue evidence="2">Leaf</tissue>
    </source>
</reference>
<organism evidence="2 3">
    <name type="scientific">Colocasia esculenta</name>
    <name type="common">Wild taro</name>
    <name type="synonym">Arum esculentum</name>
    <dbReference type="NCBI Taxonomy" id="4460"/>
    <lineage>
        <taxon>Eukaryota</taxon>
        <taxon>Viridiplantae</taxon>
        <taxon>Streptophyta</taxon>
        <taxon>Embryophyta</taxon>
        <taxon>Tracheophyta</taxon>
        <taxon>Spermatophyta</taxon>
        <taxon>Magnoliopsida</taxon>
        <taxon>Liliopsida</taxon>
        <taxon>Araceae</taxon>
        <taxon>Aroideae</taxon>
        <taxon>Colocasieae</taxon>
        <taxon>Colocasia</taxon>
    </lineage>
</organism>
<comment type="caution">
    <text evidence="2">The sequence shown here is derived from an EMBL/GenBank/DDBJ whole genome shotgun (WGS) entry which is preliminary data.</text>
</comment>
<name>A0A843V371_COLES</name>
<dbReference type="Proteomes" id="UP000652761">
    <property type="component" value="Unassembled WGS sequence"/>
</dbReference>
<keyword evidence="3" id="KW-1185">Reference proteome</keyword>
<evidence type="ECO:0000313" key="3">
    <source>
        <dbReference type="Proteomes" id="UP000652761"/>
    </source>
</evidence>
<protein>
    <submittedName>
        <fullName evidence="2">Uncharacterized protein</fullName>
    </submittedName>
</protein>
<proteinExistence type="predicted"/>
<accession>A0A843V371</accession>
<evidence type="ECO:0000256" key="1">
    <source>
        <dbReference type="SAM" id="MobiDB-lite"/>
    </source>
</evidence>
<evidence type="ECO:0000313" key="2">
    <source>
        <dbReference type="EMBL" id="MQL92772.1"/>
    </source>
</evidence>
<dbReference type="AlphaFoldDB" id="A0A843V371"/>